<dbReference type="PANTHER" id="PTHR21700:SF30">
    <property type="entry name" value="TRANSTHYRETIN-LIKE FAMILY PROTEIN"/>
    <property type="match status" value="1"/>
</dbReference>
<comment type="caution">
    <text evidence="6">The sequence shown here is derived from an EMBL/GenBank/DDBJ whole genome shotgun (WGS) entry which is preliminary data.</text>
</comment>
<dbReference type="InterPro" id="IPR001534">
    <property type="entry name" value="Transthyretin-like"/>
</dbReference>
<name>A0AA36G426_9BILA</name>
<evidence type="ECO:0008006" key="8">
    <source>
        <dbReference type="Google" id="ProtNLM"/>
    </source>
</evidence>
<reference evidence="6" key="1">
    <citation type="submission" date="2023-06" db="EMBL/GenBank/DDBJ databases">
        <authorList>
            <person name="Delattre M."/>
        </authorList>
    </citation>
    <scope>NUCLEOTIDE SEQUENCE</scope>
    <source>
        <strain evidence="6">AF72</strain>
    </source>
</reference>
<organism evidence="6 7">
    <name type="scientific">Mesorhabditis spiculigera</name>
    <dbReference type="NCBI Taxonomy" id="96644"/>
    <lineage>
        <taxon>Eukaryota</taxon>
        <taxon>Metazoa</taxon>
        <taxon>Ecdysozoa</taxon>
        <taxon>Nematoda</taxon>
        <taxon>Chromadorea</taxon>
        <taxon>Rhabditida</taxon>
        <taxon>Rhabditina</taxon>
        <taxon>Rhabditomorpha</taxon>
        <taxon>Rhabditoidea</taxon>
        <taxon>Rhabditidae</taxon>
        <taxon>Mesorhabditinae</taxon>
        <taxon>Mesorhabditis</taxon>
    </lineage>
</organism>
<dbReference type="EMBL" id="CATQJA010002635">
    <property type="protein sequence ID" value="CAJ0575099.1"/>
    <property type="molecule type" value="Genomic_DNA"/>
</dbReference>
<feature type="chain" id="PRO_5041422159" description="Transthyretin-like family protein" evidence="5">
    <location>
        <begin position="21"/>
        <end position="149"/>
    </location>
</feature>
<sequence length="149" mass="17022">MSSTAIWALGILICLAVVVAVPWTNVTVKGTVICEGRRMKNVLVELYDRDFFSYNDKLAEMLTAKDGNFLVSGGEYERGIEPFLLLHHNCLAPKNCSKVVRYHVPQEYVHSTYEMSFIPLDLYQDDEKTICRRRKEDGTQGGYDYFVAL</sequence>
<dbReference type="Proteomes" id="UP001177023">
    <property type="component" value="Unassembled WGS sequence"/>
</dbReference>
<feature type="non-terminal residue" evidence="6">
    <location>
        <position position="1"/>
    </location>
</feature>
<dbReference type="PANTHER" id="PTHR21700">
    <property type="entry name" value="TRANSTHYRETIN-LIKE FAMILY PROTEIN-RELATED"/>
    <property type="match status" value="1"/>
</dbReference>
<dbReference type="InterPro" id="IPR038479">
    <property type="entry name" value="Transthyretin-like_sf"/>
</dbReference>
<feature type="signal peptide" evidence="5">
    <location>
        <begin position="1"/>
        <end position="20"/>
    </location>
</feature>
<evidence type="ECO:0000256" key="2">
    <source>
        <dbReference type="ARBA" id="ARBA00010112"/>
    </source>
</evidence>
<dbReference type="GO" id="GO:0005576">
    <property type="term" value="C:extracellular region"/>
    <property type="evidence" value="ECO:0007669"/>
    <property type="project" value="UniProtKB-SubCell"/>
</dbReference>
<gene>
    <name evidence="6" type="ORF">MSPICULIGERA_LOCUS13415</name>
</gene>
<evidence type="ECO:0000256" key="1">
    <source>
        <dbReference type="ARBA" id="ARBA00004613"/>
    </source>
</evidence>
<evidence type="ECO:0000256" key="3">
    <source>
        <dbReference type="ARBA" id="ARBA00022525"/>
    </source>
</evidence>
<comment type="similarity">
    <text evidence="2">Belongs to the nematode transthyretin-like family.</text>
</comment>
<evidence type="ECO:0000256" key="5">
    <source>
        <dbReference type="SAM" id="SignalP"/>
    </source>
</evidence>
<comment type="subcellular location">
    <subcellularLocation>
        <location evidence="1">Secreted</location>
    </subcellularLocation>
</comment>
<accession>A0AA36G426</accession>
<keyword evidence="3" id="KW-0964">Secreted</keyword>
<dbReference type="Gene3D" id="2.60.40.3330">
    <property type="match status" value="1"/>
</dbReference>
<evidence type="ECO:0000313" key="6">
    <source>
        <dbReference type="EMBL" id="CAJ0575099.1"/>
    </source>
</evidence>
<proteinExistence type="inferred from homology"/>
<dbReference type="GO" id="GO:0009986">
    <property type="term" value="C:cell surface"/>
    <property type="evidence" value="ECO:0007669"/>
    <property type="project" value="InterPro"/>
</dbReference>
<evidence type="ECO:0000313" key="7">
    <source>
        <dbReference type="Proteomes" id="UP001177023"/>
    </source>
</evidence>
<protein>
    <recommendedName>
        <fullName evidence="8">Transthyretin-like family protein</fullName>
    </recommendedName>
</protein>
<keyword evidence="4 5" id="KW-0732">Signal</keyword>
<keyword evidence="7" id="KW-1185">Reference proteome</keyword>
<evidence type="ECO:0000256" key="4">
    <source>
        <dbReference type="ARBA" id="ARBA00022729"/>
    </source>
</evidence>
<dbReference type="AlphaFoldDB" id="A0AA36G426"/>
<dbReference type="Pfam" id="PF01060">
    <property type="entry name" value="TTR-52"/>
    <property type="match status" value="1"/>
</dbReference>